<comment type="caution">
    <text evidence="7">The sequence shown here is derived from an EMBL/GenBank/DDBJ whole genome shotgun (WGS) entry which is preliminary data.</text>
</comment>
<keyword evidence="4 6" id="KW-0472">Membrane</keyword>
<dbReference type="PANTHER" id="PTHR11040">
    <property type="entry name" value="ZINC/IRON TRANSPORTER"/>
    <property type="match status" value="1"/>
</dbReference>
<name>A0A1X2GG93_9FUNG</name>
<feature type="transmembrane region" description="Helical" evidence="6">
    <location>
        <begin position="330"/>
        <end position="351"/>
    </location>
</feature>
<dbReference type="InterPro" id="IPR003689">
    <property type="entry name" value="ZIP"/>
</dbReference>
<keyword evidence="3 6" id="KW-1133">Transmembrane helix</keyword>
<reference evidence="7 8" key="1">
    <citation type="submission" date="2016-07" db="EMBL/GenBank/DDBJ databases">
        <title>Pervasive Adenine N6-methylation of Active Genes in Fungi.</title>
        <authorList>
            <consortium name="DOE Joint Genome Institute"/>
            <person name="Mondo S.J."/>
            <person name="Dannebaum R.O."/>
            <person name="Kuo R.C."/>
            <person name="Labutti K."/>
            <person name="Haridas S."/>
            <person name="Kuo A."/>
            <person name="Salamov A."/>
            <person name="Ahrendt S.R."/>
            <person name="Lipzen A."/>
            <person name="Sullivan W."/>
            <person name="Andreopoulos W.B."/>
            <person name="Clum A."/>
            <person name="Lindquist E."/>
            <person name="Daum C."/>
            <person name="Ramamoorthy G.K."/>
            <person name="Gryganskyi A."/>
            <person name="Culley D."/>
            <person name="Magnuson J.K."/>
            <person name="James T.Y."/>
            <person name="O'Malley M.A."/>
            <person name="Stajich J.E."/>
            <person name="Spatafora J.W."/>
            <person name="Visel A."/>
            <person name="Grigoriev I.V."/>
        </authorList>
    </citation>
    <scope>NUCLEOTIDE SEQUENCE [LARGE SCALE GENOMIC DNA]</scope>
    <source>
        <strain evidence="7 8">NRRL 3301</strain>
    </source>
</reference>
<feature type="region of interest" description="Disordered" evidence="5">
    <location>
        <begin position="177"/>
        <end position="222"/>
    </location>
</feature>
<dbReference type="STRING" id="101127.A0A1X2GG93"/>
<dbReference type="Proteomes" id="UP000242146">
    <property type="component" value="Unassembled WGS sequence"/>
</dbReference>
<dbReference type="GO" id="GO:0005385">
    <property type="term" value="F:zinc ion transmembrane transporter activity"/>
    <property type="evidence" value="ECO:0007669"/>
    <property type="project" value="TreeGrafter"/>
</dbReference>
<comment type="subcellular location">
    <subcellularLocation>
        <location evidence="1">Membrane</location>
        <topology evidence="1">Multi-pass membrane protein</topology>
    </subcellularLocation>
</comment>
<evidence type="ECO:0000256" key="3">
    <source>
        <dbReference type="ARBA" id="ARBA00022989"/>
    </source>
</evidence>
<evidence type="ECO:0000256" key="6">
    <source>
        <dbReference type="SAM" id="Phobius"/>
    </source>
</evidence>
<protein>
    <submittedName>
        <fullName evidence="7">Zip-domain-containing protein</fullName>
    </submittedName>
</protein>
<evidence type="ECO:0000313" key="7">
    <source>
        <dbReference type="EMBL" id="ORX53106.1"/>
    </source>
</evidence>
<gene>
    <name evidence="7" type="ORF">DM01DRAFT_1367312</name>
</gene>
<feature type="transmembrane region" description="Helical" evidence="6">
    <location>
        <begin position="12"/>
        <end position="34"/>
    </location>
</feature>
<dbReference type="AlphaFoldDB" id="A0A1X2GG93"/>
<feature type="transmembrane region" description="Helical" evidence="6">
    <location>
        <begin position="363"/>
        <end position="381"/>
    </location>
</feature>
<feature type="compositionally biased region" description="Basic and acidic residues" evidence="5">
    <location>
        <begin position="184"/>
        <end position="207"/>
    </location>
</feature>
<evidence type="ECO:0000313" key="8">
    <source>
        <dbReference type="Proteomes" id="UP000242146"/>
    </source>
</evidence>
<keyword evidence="2 6" id="KW-0812">Transmembrane</keyword>
<keyword evidence="8" id="KW-1185">Reference proteome</keyword>
<feature type="transmembrane region" description="Helical" evidence="6">
    <location>
        <begin position="46"/>
        <end position="69"/>
    </location>
</feature>
<dbReference type="EMBL" id="MCGT01000016">
    <property type="protein sequence ID" value="ORX53106.1"/>
    <property type="molecule type" value="Genomic_DNA"/>
</dbReference>
<dbReference type="PANTHER" id="PTHR11040:SF210">
    <property type="entry name" value="ZINC-REGULATED TRANSPORTER 3"/>
    <property type="match status" value="1"/>
</dbReference>
<feature type="transmembrane region" description="Helical" evidence="6">
    <location>
        <begin position="81"/>
        <end position="99"/>
    </location>
</feature>
<dbReference type="Pfam" id="PF02535">
    <property type="entry name" value="Zip"/>
    <property type="match status" value="1"/>
</dbReference>
<organism evidence="7 8">
    <name type="scientific">Hesseltinella vesiculosa</name>
    <dbReference type="NCBI Taxonomy" id="101127"/>
    <lineage>
        <taxon>Eukaryota</taxon>
        <taxon>Fungi</taxon>
        <taxon>Fungi incertae sedis</taxon>
        <taxon>Mucoromycota</taxon>
        <taxon>Mucoromycotina</taxon>
        <taxon>Mucoromycetes</taxon>
        <taxon>Mucorales</taxon>
        <taxon>Cunninghamellaceae</taxon>
        <taxon>Hesseltinella</taxon>
    </lineage>
</organism>
<evidence type="ECO:0000256" key="2">
    <source>
        <dbReference type="ARBA" id="ARBA00022692"/>
    </source>
</evidence>
<dbReference type="GO" id="GO:0016020">
    <property type="term" value="C:membrane"/>
    <property type="evidence" value="ECO:0007669"/>
    <property type="project" value="UniProtKB-SubCell"/>
</dbReference>
<accession>A0A1X2GG93</accession>
<dbReference type="OrthoDB" id="262547at2759"/>
<evidence type="ECO:0000256" key="5">
    <source>
        <dbReference type="SAM" id="MobiDB-lite"/>
    </source>
</evidence>
<evidence type="ECO:0000256" key="1">
    <source>
        <dbReference type="ARBA" id="ARBA00004141"/>
    </source>
</evidence>
<proteinExistence type="predicted"/>
<feature type="transmembrane region" description="Helical" evidence="6">
    <location>
        <begin position="296"/>
        <end position="318"/>
    </location>
</feature>
<sequence>MQPIGNTKESWLLVLISSLACTLGASVVFIDKVFPKRHTSILTSRVFLASSMALASGVLLVSSLSILLPESRTRLDSTAGAYGWFLVGAVITLALTRIIHWCTPDAIHACGTLSPTHDHCTASTSSSSIPSMAIPTTPAQLSLHATQQQPETQKLVQHDVSDYGSTIHPDAHFRFHEHSHHHHHDEEAQAPHDSLGHQHDHDHGHDHDHHHHHDSEQDDQPVDLDHDRQRYWSIGIQTAVAICIHKFPEGMIMFISSQASSSLGISVAAAMSLHNLTEGFMMALPIYYATRSRMSAFIYASLMGGLSQPLGALFGLLTLKSVNKDQEDQLFGITFGIISGMMTFITIQSMLPQAIKVDTNIRHVVIYFFVGVMLVGLTSILKAPV</sequence>
<evidence type="ECO:0000256" key="4">
    <source>
        <dbReference type="ARBA" id="ARBA00023136"/>
    </source>
</evidence>